<dbReference type="PANTHER" id="PTHR31827:SF1">
    <property type="entry name" value="EMB|CAB89363.1"/>
    <property type="match status" value="1"/>
</dbReference>
<dbReference type="PANTHER" id="PTHR31827">
    <property type="entry name" value="EMB|CAB89363.1"/>
    <property type="match status" value="1"/>
</dbReference>
<accession>A0A6G0X7I7</accession>
<name>A0A6G0X7I7_9STRA</name>
<dbReference type="EMBL" id="VJMJ01000093">
    <property type="protein sequence ID" value="KAF0735805.1"/>
    <property type="molecule type" value="Genomic_DNA"/>
</dbReference>
<proteinExistence type="predicted"/>
<sequence length="188" mass="20763">MNTSCRFSGCSNPVLPGLDKCSFHKARKVCQIAYCSNIVYARGKCVRHGGRKKCQHPHCTASAHRGDYCFTHGGDHLKRICSVEGCKTQAHARRLCVRHGGGRQCAEPSCTRHAKVSGYCGQHRPDTAVNPAPIVDESIFLPIEKTLDEWNYLDSLILDSVLASLCTGTDKKPHSNESPILERRVFIA</sequence>
<comment type="caution">
    <text evidence="1">The sequence shown here is derived from an EMBL/GenBank/DDBJ whole genome shotgun (WGS) entry which is preliminary data.</text>
</comment>
<dbReference type="VEuPathDB" id="FungiDB:AeMF1_002883"/>
<dbReference type="Proteomes" id="UP000481153">
    <property type="component" value="Unassembled WGS sequence"/>
</dbReference>
<protein>
    <submittedName>
        <fullName evidence="1">Uncharacterized protein</fullName>
    </submittedName>
</protein>
<reference evidence="1 2" key="1">
    <citation type="submission" date="2019-07" db="EMBL/GenBank/DDBJ databases">
        <title>Genomics analysis of Aphanomyces spp. identifies a new class of oomycete effector associated with host adaptation.</title>
        <authorList>
            <person name="Gaulin E."/>
        </authorList>
    </citation>
    <scope>NUCLEOTIDE SEQUENCE [LARGE SCALE GENOMIC DNA]</scope>
    <source>
        <strain evidence="1 2">ATCC 201684</strain>
    </source>
</reference>
<dbReference type="OrthoDB" id="57745at2759"/>
<dbReference type="AlphaFoldDB" id="A0A6G0X7I7"/>
<evidence type="ECO:0000313" key="1">
    <source>
        <dbReference type="EMBL" id="KAF0735805.1"/>
    </source>
</evidence>
<organism evidence="1 2">
    <name type="scientific">Aphanomyces euteiches</name>
    <dbReference type="NCBI Taxonomy" id="100861"/>
    <lineage>
        <taxon>Eukaryota</taxon>
        <taxon>Sar</taxon>
        <taxon>Stramenopiles</taxon>
        <taxon>Oomycota</taxon>
        <taxon>Saprolegniomycetes</taxon>
        <taxon>Saprolegniales</taxon>
        <taxon>Verrucalvaceae</taxon>
        <taxon>Aphanomyces</taxon>
    </lineage>
</organism>
<evidence type="ECO:0000313" key="2">
    <source>
        <dbReference type="Proteomes" id="UP000481153"/>
    </source>
</evidence>
<keyword evidence="2" id="KW-1185">Reference proteome</keyword>
<gene>
    <name evidence="1" type="ORF">Ae201684_007810</name>
</gene>